<keyword evidence="11" id="KW-1003">Cell membrane</keyword>
<evidence type="ECO:0000313" key="13">
    <source>
        <dbReference type="EMBL" id="MET1489528.1"/>
    </source>
</evidence>
<keyword evidence="4 11" id="KW-0138">CF(0)</keyword>
<dbReference type="PROSITE" id="PS00449">
    <property type="entry name" value="ATPASE_A"/>
    <property type="match status" value="1"/>
</dbReference>
<keyword evidence="7 11" id="KW-1133">Transmembrane helix</keyword>
<evidence type="ECO:0000256" key="2">
    <source>
        <dbReference type="ARBA" id="ARBA00006810"/>
    </source>
</evidence>
<organism evidence="13 14">
    <name type="scientific">Uliginosibacterium paludis</name>
    <dbReference type="NCBI Taxonomy" id="1615952"/>
    <lineage>
        <taxon>Bacteria</taxon>
        <taxon>Pseudomonadati</taxon>
        <taxon>Pseudomonadota</taxon>
        <taxon>Betaproteobacteria</taxon>
        <taxon>Rhodocyclales</taxon>
        <taxon>Zoogloeaceae</taxon>
        <taxon>Uliginosibacterium</taxon>
    </lineage>
</organism>
<dbReference type="SUPFAM" id="SSF81336">
    <property type="entry name" value="F1F0 ATP synthase subunit A"/>
    <property type="match status" value="1"/>
</dbReference>
<dbReference type="RefSeq" id="WP_345925318.1">
    <property type="nucleotide sequence ID" value="NZ_JBDIVF010000002.1"/>
</dbReference>
<comment type="caution">
    <text evidence="13">The sequence shown here is derived from an EMBL/GenBank/DDBJ whole genome shotgun (WGS) entry which is preliminary data.</text>
</comment>
<evidence type="ECO:0000256" key="4">
    <source>
        <dbReference type="ARBA" id="ARBA00022547"/>
    </source>
</evidence>
<dbReference type="CDD" id="cd00310">
    <property type="entry name" value="ATP-synt_Fo_a_6"/>
    <property type="match status" value="1"/>
</dbReference>
<dbReference type="PANTHER" id="PTHR42823">
    <property type="entry name" value="ATP SYNTHASE SUBUNIT A, CHLOROPLASTIC"/>
    <property type="match status" value="1"/>
</dbReference>
<comment type="function">
    <text evidence="11 12">Key component of the proton channel; it plays a direct role in the translocation of protons across the membrane.</text>
</comment>
<evidence type="ECO:0000256" key="12">
    <source>
        <dbReference type="RuleBase" id="RU000483"/>
    </source>
</evidence>
<dbReference type="InterPro" id="IPR000568">
    <property type="entry name" value="ATP_synth_F0_asu"/>
</dbReference>
<evidence type="ECO:0000256" key="5">
    <source>
        <dbReference type="ARBA" id="ARBA00022692"/>
    </source>
</evidence>
<evidence type="ECO:0000256" key="9">
    <source>
        <dbReference type="ARBA" id="ARBA00023136"/>
    </source>
</evidence>
<evidence type="ECO:0000256" key="3">
    <source>
        <dbReference type="ARBA" id="ARBA00022448"/>
    </source>
</evidence>
<evidence type="ECO:0000256" key="11">
    <source>
        <dbReference type="HAMAP-Rule" id="MF_01393"/>
    </source>
</evidence>
<accession>A0ABV2CNS8</accession>
<sequence length="299" mass="32558">MSVENETAQHGMSAGEYIAHHLTYFNGTGGKQKALIDWTMLNYDTVFFSVALAVIGGLILFCAARKATSGVPSRFLCAIEILIEMVADQAKGLIHSAESRKFVAPLALTVFLWVFLMNAMDFLPLDVLPRIWAGIYSSTGGDAHHAYLRVVPTADINATMGMALTVLLICLYYNIKIKGLGGWAHELVAAPFGTSKNPVFAVALGIINFAMQIIEFCAKTVSHGMRLFGNMFAGELIFMLIALMGATWTGLNAPSAFLWLGQIVAGFAWAVFHILVVTLQAFIFMMLTLVYIGQSHEGH</sequence>
<dbReference type="Pfam" id="PF00119">
    <property type="entry name" value="ATP-synt_A"/>
    <property type="match status" value="1"/>
</dbReference>
<evidence type="ECO:0000256" key="7">
    <source>
        <dbReference type="ARBA" id="ARBA00022989"/>
    </source>
</evidence>
<keyword evidence="6 11" id="KW-0375">Hydrogen ion transport</keyword>
<dbReference type="NCBIfam" id="TIGR01131">
    <property type="entry name" value="ATP_synt_6_or_A"/>
    <property type="match status" value="1"/>
</dbReference>
<dbReference type="Gene3D" id="1.20.120.220">
    <property type="entry name" value="ATP synthase, F0 complex, subunit A"/>
    <property type="match status" value="1"/>
</dbReference>
<evidence type="ECO:0000256" key="10">
    <source>
        <dbReference type="ARBA" id="ARBA00023310"/>
    </source>
</evidence>
<dbReference type="Proteomes" id="UP001548590">
    <property type="component" value="Unassembled WGS sequence"/>
</dbReference>
<gene>
    <name evidence="11 13" type="primary">atpB</name>
    <name evidence="13" type="ORF">ABVT11_06785</name>
</gene>
<keyword evidence="14" id="KW-1185">Reference proteome</keyword>
<dbReference type="HAMAP" id="MF_01393">
    <property type="entry name" value="ATP_synth_a_bact"/>
    <property type="match status" value="1"/>
</dbReference>
<keyword evidence="9 11" id="KW-0472">Membrane</keyword>
<feature type="transmembrane region" description="Helical" evidence="11">
    <location>
        <begin position="102"/>
        <end position="120"/>
    </location>
</feature>
<evidence type="ECO:0000256" key="8">
    <source>
        <dbReference type="ARBA" id="ARBA00023065"/>
    </source>
</evidence>
<name>A0ABV2CNS8_9RHOO</name>
<reference evidence="13 14" key="1">
    <citation type="submission" date="2024-07" db="EMBL/GenBank/DDBJ databases">
        <title>Uliginosibacterium paludis KCTC:42655.</title>
        <authorList>
            <person name="Kim M.K."/>
        </authorList>
    </citation>
    <scope>NUCLEOTIDE SEQUENCE [LARGE SCALE GENOMIC DNA]</scope>
    <source>
        <strain evidence="13 14">KCTC 42655</strain>
    </source>
</reference>
<dbReference type="InterPro" id="IPR023011">
    <property type="entry name" value="ATP_synth_F0_asu_AS"/>
</dbReference>
<evidence type="ECO:0000256" key="6">
    <source>
        <dbReference type="ARBA" id="ARBA00022781"/>
    </source>
</evidence>
<feature type="transmembrane region" description="Helical" evidence="11">
    <location>
        <begin position="46"/>
        <end position="64"/>
    </location>
</feature>
<evidence type="ECO:0000256" key="1">
    <source>
        <dbReference type="ARBA" id="ARBA00004141"/>
    </source>
</evidence>
<keyword evidence="10 11" id="KW-0066">ATP synthesis</keyword>
<feature type="transmembrane region" description="Helical" evidence="11">
    <location>
        <begin position="232"/>
        <end position="251"/>
    </location>
</feature>
<proteinExistence type="inferred from homology"/>
<feature type="transmembrane region" description="Helical" evidence="11">
    <location>
        <begin position="156"/>
        <end position="175"/>
    </location>
</feature>
<dbReference type="PANTHER" id="PTHR42823:SF3">
    <property type="entry name" value="ATP SYNTHASE SUBUNIT A, CHLOROPLASTIC"/>
    <property type="match status" value="1"/>
</dbReference>
<comment type="subcellular location">
    <subcellularLocation>
        <location evidence="11 12">Cell membrane</location>
        <topology evidence="11 12">Multi-pass membrane protein</topology>
    </subcellularLocation>
    <subcellularLocation>
        <location evidence="1">Membrane</location>
        <topology evidence="1">Multi-pass membrane protein</topology>
    </subcellularLocation>
</comment>
<protein>
    <recommendedName>
        <fullName evidence="11 12">ATP synthase subunit a</fullName>
    </recommendedName>
    <alternativeName>
        <fullName evidence="11">ATP synthase F0 sector subunit a</fullName>
    </alternativeName>
    <alternativeName>
        <fullName evidence="11">F-ATPase subunit 6</fullName>
    </alternativeName>
</protein>
<dbReference type="InterPro" id="IPR035908">
    <property type="entry name" value="F0_ATP_A_sf"/>
</dbReference>
<dbReference type="NCBIfam" id="NF004477">
    <property type="entry name" value="PRK05815.1-1"/>
    <property type="match status" value="1"/>
</dbReference>
<keyword evidence="3 11" id="KW-0813">Transport</keyword>
<dbReference type="EMBL" id="JBEWLZ010000003">
    <property type="protein sequence ID" value="MET1489528.1"/>
    <property type="molecule type" value="Genomic_DNA"/>
</dbReference>
<keyword evidence="5 11" id="KW-0812">Transmembrane</keyword>
<keyword evidence="8 11" id="KW-0406">Ion transport</keyword>
<feature type="transmembrane region" description="Helical" evidence="11">
    <location>
        <begin position="263"/>
        <end position="292"/>
    </location>
</feature>
<evidence type="ECO:0000313" key="14">
    <source>
        <dbReference type="Proteomes" id="UP001548590"/>
    </source>
</evidence>
<comment type="similarity">
    <text evidence="2 11 12">Belongs to the ATPase A chain family.</text>
</comment>
<dbReference type="InterPro" id="IPR045082">
    <property type="entry name" value="ATP_syn_F0_a_bact/chloroplast"/>
</dbReference>